<name>A0A1I7Z6I7_9BILA</name>
<keyword evidence="1" id="KW-1185">Reference proteome</keyword>
<dbReference type="WBParaSite" id="L893_g23354.t1">
    <property type="protein sequence ID" value="L893_g23354.t1"/>
    <property type="gene ID" value="L893_g23354"/>
</dbReference>
<organism evidence="1 2">
    <name type="scientific">Steinernema glaseri</name>
    <dbReference type="NCBI Taxonomy" id="37863"/>
    <lineage>
        <taxon>Eukaryota</taxon>
        <taxon>Metazoa</taxon>
        <taxon>Ecdysozoa</taxon>
        <taxon>Nematoda</taxon>
        <taxon>Chromadorea</taxon>
        <taxon>Rhabditida</taxon>
        <taxon>Tylenchina</taxon>
        <taxon>Panagrolaimomorpha</taxon>
        <taxon>Strongyloidoidea</taxon>
        <taxon>Steinernematidae</taxon>
        <taxon>Steinernema</taxon>
    </lineage>
</organism>
<dbReference type="Proteomes" id="UP000095287">
    <property type="component" value="Unplaced"/>
</dbReference>
<evidence type="ECO:0000313" key="2">
    <source>
        <dbReference type="WBParaSite" id="L893_g23354.t1"/>
    </source>
</evidence>
<sequence>MASTGSSPRSRLSRPFPIQTSWRTWKFETAAWLGTTVARFSTGTPERAGRGYSSSRRLLTTTATSCSAM</sequence>
<proteinExistence type="predicted"/>
<protein>
    <submittedName>
        <fullName evidence="2">Uncharacterized protein</fullName>
    </submittedName>
</protein>
<dbReference type="AlphaFoldDB" id="A0A1I7Z6I7"/>
<reference evidence="2" key="1">
    <citation type="submission" date="2016-11" db="UniProtKB">
        <authorList>
            <consortium name="WormBaseParasite"/>
        </authorList>
    </citation>
    <scope>IDENTIFICATION</scope>
</reference>
<evidence type="ECO:0000313" key="1">
    <source>
        <dbReference type="Proteomes" id="UP000095287"/>
    </source>
</evidence>
<accession>A0A1I7Z6I7</accession>